<keyword evidence="4" id="KW-1185">Reference proteome</keyword>
<dbReference type="SMART" id="SM00225">
    <property type="entry name" value="BTB"/>
    <property type="match status" value="1"/>
</dbReference>
<dbReference type="InterPro" id="IPR000210">
    <property type="entry name" value="BTB/POZ_dom"/>
</dbReference>
<dbReference type="RefSeq" id="XP_013953424.1">
    <property type="nucleotide sequence ID" value="XM_014097949.1"/>
</dbReference>
<sequence length="162" mass="18283">NGEFCDLEIVCNGHTIPVHKVIVCLQSPVIKAACTGSFKSSGRYEIKDFSLDTVQRMVDYLYTGNYETNDKEPDEEAFGMPGGEPSGESDVGSELVQHVRMFSLADKYLIDGLLTLSKTKFKKTIRDERNTCTFCKYVAEVYDLQFESSKILRDIVVESIRE</sequence>
<feature type="non-terminal residue" evidence="3">
    <location>
        <position position="162"/>
    </location>
</feature>
<dbReference type="EMBL" id="ABDF02000084">
    <property type="protein sequence ID" value="EHK19226.1"/>
    <property type="molecule type" value="Genomic_DNA"/>
</dbReference>
<evidence type="ECO:0000313" key="4">
    <source>
        <dbReference type="Proteomes" id="UP000007115"/>
    </source>
</evidence>
<gene>
    <name evidence="3" type="ORF">TRIVIDRAFT_137223</name>
</gene>
<evidence type="ECO:0000259" key="2">
    <source>
        <dbReference type="PROSITE" id="PS50097"/>
    </source>
</evidence>
<dbReference type="OMA" id="RDERNTC"/>
<protein>
    <recommendedName>
        <fullName evidence="2">BTB domain-containing protein</fullName>
    </recommendedName>
</protein>
<name>G9N2B3_HYPVG</name>
<feature type="domain" description="BTB" evidence="2">
    <location>
        <begin position="5"/>
        <end position="70"/>
    </location>
</feature>
<feature type="region of interest" description="Disordered" evidence="1">
    <location>
        <begin position="69"/>
        <end position="90"/>
    </location>
</feature>
<dbReference type="InterPro" id="IPR011333">
    <property type="entry name" value="SKP1/BTB/POZ_sf"/>
</dbReference>
<dbReference type="CDD" id="cd18186">
    <property type="entry name" value="BTB_POZ_ZBTB_KLHL-like"/>
    <property type="match status" value="1"/>
</dbReference>
<dbReference type="Pfam" id="PF00651">
    <property type="entry name" value="BTB"/>
    <property type="match status" value="1"/>
</dbReference>
<dbReference type="Proteomes" id="UP000007115">
    <property type="component" value="Unassembled WGS sequence"/>
</dbReference>
<dbReference type="OrthoDB" id="6359816at2759"/>
<organism evidence="3 4">
    <name type="scientific">Hypocrea virens (strain Gv29-8 / FGSC 10586)</name>
    <name type="common">Gliocladium virens</name>
    <name type="synonym">Trichoderma virens</name>
    <dbReference type="NCBI Taxonomy" id="413071"/>
    <lineage>
        <taxon>Eukaryota</taxon>
        <taxon>Fungi</taxon>
        <taxon>Dikarya</taxon>
        <taxon>Ascomycota</taxon>
        <taxon>Pezizomycotina</taxon>
        <taxon>Sordariomycetes</taxon>
        <taxon>Hypocreomycetidae</taxon>
        <taxon>Hypocreales</taxon>
        <taxon>Hypocreaceae</taxon>
        <taxon>Trichoderma</taxon>
    </lineage>
</organism>
<evidence type="ECO:0000256" key="1">
    <source>
        <dbReference type="SAM" id="MobiDB-lite"/>
    </source>
</evidence>
<proteinExistence type="predicted"/>
<evidence type="ECO:0000313" key="3">
    <source>
        <dbReference type="EMBL" id="EHK19226.1"/>
    </source>
</evidence>
<dbReference type="SUPFAM" id="SSF54695">
    <property type="entry name" value="POZ domain"/>
    <property type="match status" value="1"/>
</dbReference>
<feature type="non-terminal residue" evidence="3">
    <location>
        <position position="1"/>
    </location>
</feature>
<dbReference type="STRING" id="413071.G9N2B3"/>
<reference evidence="3 4" key="1">
    <citation type="journal article" date="2011" name="Genome Biol.">
        <title>Comparative genome sequence analysis underscores mycoparasitism as the ancestral life style of Trichoderma.</title>
        <authorList>
            <person name="Kubicek C.P."/>
            <person name="Herrera-Estrella A."/>
            <person name="Seidl-Seiboth V."/>
            <person name="Martinez D.A."/>
            <person name="Druzhinina I.S."/>
            <person name="Thon M."/>
            <person name="Zeilinger S."/>
            <person name="Casas-Flores S."/>
            <person name="Horwitz B.A."/>
            <person name="Mukherjee P.K."/>
            <person name="Mukherjee M."/>
            <person name="Kredics L."/>
            <person name="Alcaraz L.D."/>
            <person name="Aerts A."/>
            <person name="Antal Z."/>
            <person name="Atanasova L."/>
            <person name="Cervantes-Badillo M.G."/>
            <person name="Challacombe J."/>
            <person name="Chertkov O."/>
            <person name="McCluskey K."/>
            <person name="Coulpier F."/>
            <person name="Deshpande N."/>
            <person name="von Doehren H."/>
            <person name="Ebbole D.J."/>
            <person name="Esquivel-Naranjo E.U."/>
            <person name="Fekete E."/>
            <person name="Flipphi M."/>
            <person name="Glaser F."/>
            <person name="Gomez-Rodriguez E.Y."/>
            <person name="Gruber S."/>
            <person name="Han C."/>
            <person name="Henrissat B."/>
            <person name="Hermosa R."/>
            <person name="Hernandez-Onate M."/>
            <person name="Karaffa L."/>
            <person name="Kosti I."/>
            <person name="Le Crom S."/>
            <person name="Lindquist E."/>
            <person name="Lucas S."/>
            <person name="Luebeck M."/>
            <person name="Luebeck P.S."/>
            <person name="Margeot A."/>
            <person name="Metz B."/>
            <person name="Misra M."/>
            <person name="Nevalainen H."/>
            <person name="Omann M."/>
            <person name="Packer N."/>
            <person name="Perrone G."/>
            <person name="Uresti-Rivera E.E."/>
            <person name="Salamov A."/>
            <person name="Schmoll M."/>
            <person name="Seiboth B."/>
            <person name="Shapiro H."/>
            <person name="Sukno S."/>
            <person name="Tamayo-Ramos J.A."/>
            <person name="Tisch D."/>
            <person name="Wiest A."/>
            <person name="Wilkinson H.H."/>
            <person name="Zhang M."/>
            <person name="Coutinho P.M."/>
            <person name="Kenerley C.M."/>
            <person name="Monte E."/>
            <person name="Baker S.E."/>
            <person name="Grigoriev I.V."/>
        </authorList>
    </citation>
    <scope>NUCLEOTIDE SEQUENCE [LARGE SCALE GENOMIC DNA]</scope>
    <source>
        <strain evidence="4">Gv29-8 / FGSC 10586</strain>
    </source>
</reference>
<comment type="caution">
    <text evidence="3">The sequence shown here is derived from an EMBL/GenBank/DDBJ whole genome shotgun (WGS) entry which is preliminary data.</text>
</comment>
<dbReference type="PANTHER" id="PTHR47843">
    <property type="entry name" value="BTB DOMAIN-CONTAINING PROTEIN-RELATED"/>
    <property type="match status" value="1"/>
</dbReference>
<dbReference type="HOGENOM" id="CLU_057752_6_3_1"/>
<dbReference type="GeneID" id="25787720"/>
<dbReference type="AlphaFoldDB" id="G9N2B3"/>
<dbReference type="PROSITE" id="PS50097">
    <property type="entry name" value="BTB"/>
    <property type="match status" value="1"/>
</dbReference>
<accession>G9N2B3</accession>
<dbReference type="PANTHER" id="PTHR47843:SF5">
    <property type="entry name" value="BTB_POZ DOMAIN PROTEIN"/>
    <property type="match status" value="1"/>
</dbReference>
<dbReference type="Gene3D" id="3.30.710.10">
    <property type="entry name" value="Potassium Channel Kv1.1, Chain A"/>
    <property type="match status" value="1"/>
</dbReference>
<dbReference type="InParanoid" id="G9N2B3"/>
<dbReference type="VEuPathDB" id="FungiDB:TRIVIDRAFT_137223"/>
<dbReference type="eggNOG" id="ENOG502SSP5">
    <property type="taxonomic scope" value="Eukaryota"/>
</dbReference>